<evidence type="ECO:0000313" key="3">
    <source>
        <dbReference type="Proteomes" id="UP000462152"/>
    </source>
</evidence>
<proteinExistence type="predicted"/>
<comment type="caution">
    <text evidence="2">The sequence shown here is derived from an EMBL/GenBank/DDBJ whole genome shotgun (WGS) entry which is preliminary data.</text>
</comment>
<organism evidence="2 3">
    <name type="scientific">Rothia koreensis</name>
    <dbReference type="NCBI Taxonomy" id="592378"/>
    <lineage>
        <taxon>Bacteria</taxon>
        <taxon>Bacillati</taxon>
        <taxon>Actinomycetota</taxon>
        <taxon>Actinomycetes</taxon>
        <taxon>Micrococcales</taxon>
        <taxon>Micrococcaceae</taxon>
        <taxon>Rothia</taxon>
    </lineage>
</organism>
<feature type="compositionally biased region" description="Basic and acidic residues" evidence="1">
    <location>
        <begin position="137"/>
        <end position="154"/>
    </location>
</feature>
<feature type="region of interest" description="Disordered" evidence="1">
    <location>
        <begin position="132"/>
        <end position="163"/>
    </location>
</feature>
<keyword evidence="3" id="KW-1185">Reference proteome</keyword>
<protein>
    <recommendedName>
        <fullName evidence="4">Single-stranded DNA-binding protein</fullName>
    </recommendedName>
</protein>
<dbReference type="AlphaFoldDB" id="A0A7K1LHS6"/>
<evidence type="ECO:0000256" key="1">
    <source>
        <dbReference type="SAM" id="MobiDB-lite"/>
    </source>
</evidence>
<name>A0A7K1LHS6_9MICC</name>
<dbReference type="EMBL" id="WOGT01000002">
    <property type="protein sequence ID" value="MUN54747.1"/>
    <property type="molecule type" value="Genomic_DNA"/>
</dbReference>
<evidence type="ECO:0008006" key="4">
    <source>
        <dbReference type="Google" id="ProtNLM"/>
    </source>
</evidence>
<gene>
    <name evidence="2" type="ORF">GMA10_05910</name>
</gene>
<dbReference type="Pfam" id="PF04404">
    <property type="entry name" value="ERF"/>
    <property type="match status" value="1"/>
</dbReference>
<evidence type="ECO:0000313" key="2">
    <source>
        <dbReference type="EMBL" id="MUN54747.1"/>
    </source>
</evidence>
<dbReference type="OrthoDB" id="3525196at2"/>
<dbReference type="InterPro" id="IPR007499">
    <property type="entry name" value="ERF_bacteria_virus"/>
</dbReference>
<reference evidence="2 3" key="1">
    <citation type="submission" date="2019-12" db="EMBL/GenBank/DDBJ databases">
        <authorList>
            <person name="Li J."/>
            <person name="Shi Y."/>
            <person name="Xu G."/>
            <person name="Xiao D."/>
            <person name="Ran X."/>
        </authorList>
    </citation>
    <scope>NUCLEOTIDE SEQUENCE [LARGE SCALE GENOMIC DNA]</scope>
    <source>
        <strain evidence="2 3">JCM 15915</strain>
    </source>
</reference>
<accession>A0A7K1LHS6</accession>
<dbReference type="RefSeq" id="WP_129315504.1">
    <property type="nucleotide sequence ID" value="NZ_NOIQ01000008.1"/>
</dbReference>
<dbReference type="Proteomes" id="UP000462152">
    <property type="component" value="Unassembled WGS sequence"/>
</dbReference>
<sequence>MSDPKKIHEALADVMEDVRAVRKGDQNTHQRFMFRGVDAVVNAVGPKLRKHGVIVMPEVLEKSVDVAQTKNGAINYITKVTVKYTFTGPAGDQLSAVVPGEAMDMQDKGTAKAMSVAFRTCLLQALCLPTDDTDPDAENHEESVHPEDEIRSRIEQATAQGPDAVQSLGTWAKGRWPEWALDELRKRLATMRGK</sequence>